<evidence type="ECO:0000256" key="4">
    <source>
        <dbReference type="PROSITE-ProRule" id="PRU00433"/>
    </source>
</evidence>
<keyword evidence="1 4" id="KW-0349">Heme</keyword>
<dbReference type="RefSeq" id="WP_166846794.1">
    <property type="nucleotide sequence ID" value="NZ_JAAONY010000002.1"/>
</dbReference>
<dbReference type="PROSITE" id="PS51007">
    <property type="entry name" value="CYTC"/>
    <property type="match status" value="1"/>
</dbReference>
<evidence type="ECO:0000256" key="3">
    <source>
        <dbReference type="ARBA" id="ARBA00023004"/>
    </source>
</evidence>
<dbReference type="GO" id="GO:0009055">
    <property type="term" value="F:electron transfer activity"/>
    <property type="evidence" value="ECO:0007669"/>
    <property type="project" value="InterPro"/>
</dbReference>
<feature type="chain" id="PRO_5031349818" evidence="5">
    <location>
        <begin position="33"/>
        <end position="195"/>
    </location>
</feature>
<evidence type="ECO:0000313" key="8">
    <source>
        <dbReference type="Proteomes" id="UP000528457"/>
    </source>
</evidence>
<dbReference type="PANTHER" id="PTHR33751">
    <property type="entry name" value="CBB3-TYPE CYTOCHROME C OXIDASE SUBUNIT FIXP"/>
    <property type="match status" value="1"/>
</dbReference>
<dbReference type="InParanoid" id="A0A7X0MVU6"/>
<dbReference type="EMBL" id="JACHHT010000002">
    <property type="protein sequence ID" value="MBB6522091.1"/>
    <property type="molecule type" value="Genomic_DNA"/>
</dbReference>
<dbReference type="Gene3D" id="1.10.760.10">
    <property type="entry name" value="Cytochrome c-like domain"/>
    <property type="match status" value="2"/>
</dbReference>
<keyword evidence="3 4" id="KW-0408">Iron</keyword>
<protein>
    <submittedName>
        <fullName evidence="7">Cytochrome c553</fullName>
    </submittedName>
</protein>
<dbReference type="PANTHER" id="PTHR33751:SF11">
    <property type="entry name" value="BLL4483 PROTEIN"/>
    <property type="match status" value="1"/>
</dbReference>
<dbReference type="Pfam" id="PF00034">
    <property type="entry name" value="Cytochrom_C"/>
    <property type="match status" value="1"/>
</dbReference>
<comment type="caution">
    <text evidence="7">The sequence shown here is derived from an EMBL/GenBank/DDBJ whole genome shotgun (WGS) entry which is preliminary data.</text>
</comment>
<sequence>MMFSLFKQTSFSNVRRTAMAVLLSFFAFDALAVDIKPQLQMCATCHGMKGQSSNEIWPNLAGQKAGYLAQEIRHIRDGVRIEPTMKPFVQSLTNKQIDALAEYYASQPRAKAKVAKNTLEMPGAHVRARCVSCHGMQGETVDELWPNLAGQKATYLLKQLRDYRSGKRKHPIMKVIAGELTDEQSKAVAEYYAAQ</sequence>
<feature type="signal peptide" evidence="5">
    <location>
        <begin position="1"/>
        <end position="32"/>
    </location>
</feature>
<dbReference type="AlphaFoldDB" id="A0A7X0MVU6"/>
<keyword evidence="8" id="KW-1185">Reference proteome</keyword>
<accession>A0A7X0MVU6</accession>
<dbReference type="Pfam" id="PF13442">
    <property type="entry name" value="Cytochrome_CBB3"/>
    <property type="match status" value="1"/>
</dbReference>
<gene>
    <name evidence="7" type="ORF">HNR48_002376</name>
</gene>
<keyword evidence="2 4" id="KW-0479">Metal-binding</keyword>
<dbReference type="InterPro" id="IPR036909">
    <property type="entry name" value="Cyt_c-like_dom_sf"/>
</dbReference>
<reference evidence="7 8" key="1">
    <citation type="submission" date="2020-08" db="EMBL/GenBank/DDBJ databases">
        <title>Genomic Encyclopedia of Type Strains, Phase IV (KMG-IV): sequencing the most valuable type-strain genomes for metagenomic binning, comparative biology and taxonomic classification.</title>
        <authorList>
            <person name="Goeker M."/>
        </authorList>
    </citation>
    <scope>NUCLEOTIDE SEQUENCE [LARGE SCALE GENOMIC DNA]</scope>
    <source>
        <strain evidence="7 8">DSM 22368</strain>
    </source>
</reference>
<dbReference type="InterPro" id="IPR009056">
    <property type="entry name" value="Cyt_c-like_dom"/>
</dbReference>
<evidence type="ECO:0000256" key="5">
    <source>
        <dbReference type="SAM" id="SignalP"/>
    </source>
</evidence>
<dbReference type="SUPFAM" id="SSF46626">
    <property type="entry name" value="Cytochrome c"/>
    <property type="match status" value="2"/>
</dbReference>
<evidence type="ECO:0000259" key="6">
    <source>
        <dbReference type="PROSITE" id="PS51007"/>
    </source>
</evidence>
<dbReference type="GO" id="GO:0020037">
    <property type="term" value="F:heme binding"/>
    <property type="evidence" value="ECO:0007669"/>
    <property type="project" value="InterPro"/>
</dbReference>
<dbReference type="GO" id="GO:0046872">
    <property type="term" value="F:metal ion binding"/>
    <property type="evidence" value="ECO:0007669"/>
    <property type="project" value="UniProtKB-KW"/>
</dbReference>
<feature type="domain" description="Cytochrome c" evidence="6">
    <location>
        <begin position="17"/>
        <end position="195"/>
    </location>
</feature>
<name>A0A7X0MVU6_9GAMM</name>
<evidence type="ECO:0000256" key="1">
    <source>
        <dbReference type="ARBA" id="ARBA00022617"/>
    </source>
</evidence>
<dbReference type="InterPro" id="IPR050597">
    <property type="entry name" value="Cytochrome_c_Oxidase_Subunit"/>
</dbReference>
<dbReference type="Proteomes" id="UP000528457">
    <property type="component" value="Unassembled WGS sequence"/>
</dbReference>
<evidence type="ECO:0000313" key="7">
    <source>
        <dbReference type="EMBL" id="MBB6522091.1"/>
    </source>
</evidence>
<evidence type="ECO:0000256" key="2">
    <source>
        <dbReference type="ARBA" id="ARBA00022723"/>
    </source>
</evidence>
<keyword evidence="5" id="KW-0732">Signal</keyword>
<organism evidence="7 8">
    <name type="scientific">Pseudoteredinibacter isoporae</name>
    <dbReference type="NCBI Taxonomy" id="570281"/>
    <lineage>
        <taxon>Bacteria</taxon>
        <taxon>Pseudomonadati</taxon>
        <taxon>Pseudomonadota</taxon>
        <taxon>Gammaproteobacteria</taxon>
        <taxon>Cellvibrionales</taxon>
        <taxon>Cellvibrionaceae</taxon>
        <taxon>Pseudoteredinibacter</taxon>
    </lineage>
</organism>
<proteinExistence type="predicted"/>